<evidence type="ECO:0000313" key="2">
    <source>
        <dbReference type="Proteomes" id="UP000887566"/>
    </source>
</evidence>
<feature type="region of interest" description="Disordered" evidence="1">
    <location>
        <begin position="143"/>
        <end position="172"/>
    </location>
</feature>
<organism evidence="2 3">
    <name type="scientific">Plectus sambesii</name>
    <dbReference type="NCBI Taxonomy" id="2011161"/>
    <lineage>
        <taxon>Eukaryota</taxon>
        <taxon>Metazoa</taxon>
        <taxon>Ecdysozoa</taxon>
        <taxon>Nematoda</taxon>
        <taxon>Chromadorea</taxon>
        <taxon>Plectida</taxon>
        <taxon>Plectina</taxon>
        <taxon>Plectoidea</taxon>
        <taxon>Plectidae</taxon>
        <taxon>Plectus</taxon>
    </lineage>
</organism>
<proteinExistence type="predicted"/>
<evidence type="ECO:0000256" key="1">
    <source>
        <dbReference type="SAM" id="MobiDB-lite"/>
    </source>
</evidence>
<dbReference type="AlphaFoldDB" id="A0A914XIM9"/>
<evidence type="ECO:0000313" key="3">
    <source>
        <dbReference type="WBParaSite" id="PSAMB.scaffold836size40596.g9003.t1"/>
    </source>
</evidence>
<reference evidence="3" key="1">
    <citation type="submission" date="2022-11" db="UniProtKB">
        <authorList>
            <consortium name="WormBaseParasite"/>
        </authorList>
    </citation>
    <scope>IDENTIFICATION</scope>
</reference>
<keyword evidence="2" id="KW-1185">Reference proteome</keyword>
<dbReference type="WBParaSite" id="PSAMB.scaffold836size40596.g9003.t1">
    <property type="protein sequence ID" value="PSAMB.scaffold836size40596.g9003.t1"/>
    <property type="gene ID" value="PSAMB.scaffold836size40596.g9003"/>
</dbReference>
<sequence>MEEETICVPPCTDVLPFAHRGPFNKAPEKARGQSGENKFLQQFIQLRLGGILIGGLDSKDLRNAGKNAGAPVELDDAVDTYYRTVSYEWPVVFIVYRRGDEAVTKESVISIAAPRCIAKLFIIEYDKVTAAHDQFVKEYEDSSSVTTENYDPSDSDQPFTSSPECYTEDSDAGEWHTEEEQRWILVTLNIRKNSYIEKNLQKFVRDFVLMAQLNGLKLTKLPMKYYTEIPVQEILYSAADLIIVIDGIRDHYNPKSFKKACTSMNALTNGISEKCSVLTVDEYGLEEYVFYKNLPKHRPMFNRFVSTQVAADCIAASDCLQPVYRRDRPHISTIFRKVDKSGKCPYEVQP</sequence>
<dbReference type="Proteomes" id="UP000887566">
    <property type="component" value="Unplaced"/>
</dbReference>
<name>A0A914XIM9_9BILA</name>
<accession>A0A914XIM9</accession>
<protein>
    <submittedName>
        <fullName evidence="3">Uncharacterized protein</fullName>
    </submittedName>
</protein>
<feature type="compositionally biased region" description="Polar residues" evidence="1">
    <location>
        <begin position="143"/>
        <end position="164"/>
    </location>
</feature>